<feature type="region of interest" description="Disordered" evidence="1">
    <location>
        <begin position="66"/>
        <end position="85"/>
    </location>
</feature>
<sequence>MACCGLFRPKIKSKIKTNKNITKDKLNTINMWIENIEGPYELIVLPSKPPHKPKILTNIEEIAEAQQSQHPTEVSISTNQDKRNEYNNVVVNQKMKSRKPNLQYLPSDFSINEEIHTNNNESK</sequence>
<proteinExistence type="predicted"/>
<accession>A0A818WF64</accession>
<evidence type="ECO:0000313" key="3">
    <source>
        <dbReference type="EMBL" id="CAF1383486.1"/>
    </source>
</evidence>
<dbReference type="EMBL" id="CAJNOU010002349">
    <property type="protein sequence ID" value="CAF1313399.1"/>
    <property type="molecule type" value="Genomic_DNA"/>
</dbReference>
<organism evidence="4 6">
    <name type="scientific">Rotaria sordida</name>
    <dbReference type="NCBI Taxonomy" id="392033"/>
    <lineage>
        <taxon>Eukaryota</taxon>
        <taxon>Metazoa</taxon>
        <taxon>Spiralia</taxon>
        <taxon>Gnathifera</taxon>
        <taxon>Rotifera</taxon>
        <taxon>Eurotatoria</taxon>
        <taxon>Bdelloidea</taxon>
        <taxon>Philodinida</taxon>
        <taxon>Philodinidae</taxon>
        <taxon>Rotaria</taxon>
    </lineage>
</organism>
<evidence type="ECO:0000313" key="2">
    <source>
        <dbReference type="EMBL" id="CAF1313399.1"/>
    </source>
</evidence>
<dbReference type="EMBL" id="CAJOBD010003476">
    <property type="protein sequence ID" value="CAF3950653.1"/>
    <property type="molecule type" value="Genomic_DNA"/>
</dbReference>
<reference evidence="4" key="1">
    <citation type="submission" date="2021-02" db="EMBL/GenBank/DDBJ databases">
        <authorList>
            <person name="Nowell W R."/>
        </authorList>
    </citation>
    <scope>NUCLEOTIDE SEQUENCE</scope>
</reference>
<evidence type="ECO:0000313" key="6">
    <source>
        <dbReference type="Proteomes" id="UP000663874"/>
    </source>
</evidence>
<dbReference type="EMBL" id="CAJNOT010003435">
    <property type="protein sequence ID" value="CAF1383486.1"/>
    <property type="molecule type" value="Genomic_DNA"/>
</dbReference>
<evidence type="ECO:0000313" key="5">
    <source>
        <dbReference type="EMBL" id="CAF3950653.1"/>
    </source>
</evidence>
<protein>
    <submittedName>
        <fullName evidence="4">Uncharacterized protein</fullName>
    </submittedName>
</protein>
<comment type="caution">
    <text evidence="4">The sequence shown here is derived from an EMBL/GenBank/DDBJ whole genome shotgun (WGS) entry which is preliminary data.</text>
</comment>
<evidence type="ECO:0000256" key="1">
    <source>
        <dbReference type="SAM" id="MobiDB-lite"/>
    </source>
</evidence>
<dbReference type="Proteomes" id="UP000663836">
    <property type="component" value="Unassembled WGS sequence"/>
</dbReference>
<dbReference type="AlphaFoldDB" id="A0A818WF64"/>
<dbReference type="Proteomes" id="UP000663889">
    <property type="component" value="Unassembled WGS sequence"/>
</dbReference>
<dbReference type="EMBL" id="CAJOBE010001196">
    <property type="protein sequence ID" value="CAF3723287.1"/>
    <property type="molecule type" value="Genomic_DNA"/>
</dbReference>
<gene>
    <name evidence="4" type="ORF">FNK824_LOCUS10609</name>
    <name evidence="5" type="ORF">JBS370_LOCUS23514</name>
    <name evidence="2" type="ORF">SEV965_LOCUS26916</name>
    <name evidence="3" type="ORF">ZHD862_LOCUS32241</name>
</gene>
<dbReference type="Proteomes" id="UP000663874">
    <property type="component" value="Unassembled WGS sequence"/>
</dbReference>
<dbReference type="Proteomes" id="UP000663864">
    <property type="component" value="Unassembled WGS sequence"/>
</dbReference>
<feature type="compositionally biased region" description="Polar residues" evidence="1">
    <location>
        <begin position="66"/>
        <end position="79"/>
    </location>
</feature>
<evidence type="ECO:0000313" key="4">
    <source>
        <dbReference type="EMBL" id="CAF3723287.1"/>
    </source>
</evidence>
<name>A0A818WF64_9BILA</name>